<dbReference type="InterPro" id="IPR007016">
    <property type="entry name" value="O-antigen_ligase-rel_domated"/>
</dbReference>
<evidence type="ECO:0000256" key="1">
    <source>
        <dbReference type="ARBA" id="ARBA00004141"/>
    </source>
</evidence>
<keyword evidence="2 5" id="KW-0812">Transmembrane</keyword>
<feature type="domain" description="O-antigen ligase-related" evidence="6">
    <location>
        <begin position="251"/>
        <end position="399"/>
    </location>
</feature>
<organism evidence="7 8">
    <name type="scientific">Anabaena subtropica FACHB-260</name>
    <dbReference type="NCBI Taxonomy" id="2692884"/>
    <lineage>
        <taxon>Bacteria</taxon>
        <taxon>Bacillati</taxon>
        <taxon>Cyanobacteriota</taxon>
        <taxon>Cyanophyceae</taxon>
        <taxon>Nostocales</taxon>
        <taxon>Nostocaceae</taxon>
        <taxon>Anabaena</taxon>
    </lineage>
</organism>
<keyword evidence="4 5" id="KW-0472">Membrane</keyword>
<feature type="transmembrane region" description="Helical" evidence="5">
    <location>
        <begin position="422"/>
        <end position="439"/>
    </location>
</feature>
<dbReference type="InterPro" id="IPR051533">
    <property type="entry name" value="WaaL-like"/>
</dbReference>
<feature type="transmembrane region" description="Helical" evidence="5">
    <location>
        <begin position="445"/>
        <end position="466"/>
    </location>
</feature>
<name>A0ABR8CU93_9NOST</name>
<evidence type="ECO:0000259" key="6">
    <source>
        <dbReference type="Pfam" id="PF04932"/>
    </source>
</evidence>
<dbReference type="PANTHER" id="PTHR37422">
    <property type="entry name" value="TEICHURONIC ACID BIOSYNTHESIS PROTEIN TUAE"/>
    <property type="match status" value="1"/>
</dbReference>
<keyword evidence="3 5" id="KW-1133">Transmembrane helix</keyword>
<feature type="transmembrane region" description="Helical" evidence="5">
    <location>
        <begin position="145"/>
        <end position="161"/>
    </location>
</feature>
<dbReference type="Pfam" id="PF04932">
    <property type="entry name" value="Wzy_C"/>
    <property type="match status" value="1"/>
</dbReference>
<accession>A0ABR8CU93</accession>
<reference evidence="7 8" key="1">
    <citation type="journal article" date="2020" name="ISME J.">
        <title>Comparative genomics reveals insights into cyanobacterial evolution and habitat adaptation.</title>
        <authorList>
            <person name="Chen M.Y."/>
            <person name="Teng W.K."/>
            <person name="Zhao L."/>
            <person name="Hu C.X."/>
            <person name="Zhou Y.K."/>
            <person name="Han B.P."/>
            <person name="Song L.R."/>
            <person name="Shu W.S."/>
        </authorList>
    </citation>
    <scope>NUCLEOTIDE SEQUENCE [LARGE SCALE GENOMIC DNA]</scope>
    <source>
        <strain evidence="7 8">FACHB-260</strain>
    </source>
</reference>
<sequence length="472" mass="52982">MWNNYQRSINFSAVAIWLGVVIVGLIAGFAASASPVLPGLAIVSLVILAVFFRNLEQAVLSALIIRSAIDSIISPPLPSAFAIAIDILTLLYVTVLLFRKRTVHTDWLWWFLVAWMFFQAMWLVLLPIGGLGLDGSVFGTSLREWVRLFSWLMVYLLVMQLKGRIHPETLINMLFWALVIPLAIALLQMFVPGILPSHFAPLSGIGEALSEGSRIRGSIGHPNSFATFLLLFIGLTTWKITITKVRWPWLLLLGLLAFFYVSTKALFSLMMLAVFILVFISPRLSLLKLIGAVFFLSLVIILFGSTEFGQQRLESIGQTPLLNPDIDIWRAILLSYSDNNSFNWRIAQWHELLEAWKQYPLLGYGLGVTTHIASNGLYAHNDYVRALTEGGIIGLVSFIAFFGVQIGRIVELMKRSLSNKTQNSLCLILLALILTMPVGMITENIWSHTMLFFYWFTLIAVAGWDWNTKPTT</sequence>
<evidence type="ECO:0000313" key="8">
    <source>
        <dbReference type="Proteomes" id="UP000607281"/>
    </source>
</evidence>
<feature type="transmembrane region" description="Helical" evidence="5">
    <location>
        <begin position="107"/>
        <end position="125"/>
    </location>
</feature>
<evidence type="ECO:0000256" key="3">
    <source>
        <dbReference type="ARBA" id="ARBA00022989"/>
    </source>
</evidence>
<feature type="transmembrane region" description="Helical" evidence="5">
    <location>
        <begin position="391"/>
        <end position="410"/>
    </location>
</feature>
<feature type="transmembrane region" description="Helical" evidence="5">
    <location>
        <begin position="12"/>
        <end position="30"/>
    </location>
</feature>
<dbReference type="PANTHER" id="PTHR37422:SF23">
    <property type="entry name" value="TEICHURONIC ACID BIOSYNTHESIS PROTEIN TUAE"/>
    <property type="match status" value="1"/>
</dbReference>
<keyword evidence="7" id="KW-0436">Ligase</keyword>
<feature type="transmembrane region" description="Helical" evidence="5">
    <location>
        <begin position="250"/>
        <end position="280"/>
    </location>
</feature>
<evidence type="ECO:0000256" key="2">
    <source>
        <dbReference type="ARBA" id="ARBA00022692"/>
    </source>
</evidence>
<evidence type="ECO:0000313" key="7">
    <source>
        <dbReference type="EMBL" id="MBD2345360.1"/>
    </source>
</evidence>
<comment type="caution">
    <text evidence="7">The sequence shown here is derived from an EMBL/GenBank/DDBJ whole genome shotgun (WGS) entry which is preliminary data.</text>
</comment>
<proteinExistence type="predicted"/>
<evidence type="ECO:0000256" key="5">
    <source>
        <dbReference type="SAM" id="Phobius"/>
    </source>
</evidence>
<keyword evidence="8" id="KW-1185">Reference proteome</keyword>
<comment type="subcellular location">
    <subcellularLocation>
        <location evidence="1">Membrane</location>
        <topology evidence="1">Multi-pass membrane protein</topology>
    </subcellularLocation>
</comment>
<dbReference type="RefSeq" id="WP_190407802.1">
    <property type="nucleotide sequence ID" value="NZ_JACJRF010000023.1"/>
</dbReference>
<dbReference type="Proteomes" id="UP000607281">
    <property type="component" value="Unassembled WGS sequence"/>
</dbReference>
<dbReference type="GO" id="GO:0016874">
    <property type="term" value="F:ligase activity"/>
    <property type="evidence" value="ECO:0007669"/>
    <property type="project" value="UniProtKB-KW"/>
</dbReference>
<feature type="transmembrane region" description="Helical" evidence="5">
    <location>
        <begin position="361"/>
        <end position="379"/>
    </location>
</feature>
<dbReference type="EMBL" id="JACJRF010000023">
    <property type="protein sequence ID" value="MBD2345360.1"/>
    <property type="molecule type" value="Genomic_DNA"/>
</dbReference>
<protein>
    <submittedName>
        <fullName evidence="7">O-antigen ligase family protein</fullName>
    </submittedName>
</protein>
<feature type="transmembrane region" description="Helical" evidence="5">
    <location>
        <begin position="286"/>
        <end position="304"/>
    </location>
</feature>
<feature type="transmembrane region" description="Helical" evidence="5">
    <location>
        <begin position="80"/>
        <end position="98"/>
    </location>
</feature>
<feature type="transmembrane region" description="Helical" evidence="5">
    <location>
        <begin position="219"/>
        <end position="238"/>
    </location>
</feature>
<gene>
    <name evidence="7" type="ORF">H6G18_14545</name>
</gene>
<feature type="transmembrane region" description="Helical" evidence="5">
    <location>
        <begin position="173"/>
        <end position="199"/>
    </location>
</feature>
<evidence type="ECO:0000256" key="4">
    <source>
        <dbReference type="ARBA" id="ARBA00023136"/>
    </source>
</evidence>